<dbReference type="Pfam" id="PF19266">
    <property type="entry name" value="CIS_tube"/>
    <property type="match status" value="1"/>
</dbReference>
<reference evidence="4" key="1">
    <citation type="submission" date="2023-07" db="EMBL/GenBank/DDBJ databases">
        <title>Draft genome sequence of the endophytic actinobacterium Streptomyces justiciae WPN32, a potential antibiotic producer.</title>
        <authorList>
            <person name="Yasawong M."/>
            <person name="Pana W."/>
            <person name="Ganta P."/>
            <person name="Santapan N."/>
            <person name="Songngamsuk T."/>
            <person name="Phatcharaharikarn M."/>
            <person name="Kerdtoob S."/>
            <person name="Nantapong N."/>
        </authorList>
    </citation>
    <scope>NUCLEOTIDE SEQUENCE [LARGE SCALE GENOMIC DNA]</scope>
    <source>
        <strain evidence="4">WPN32</strain>
    </source>
</reference>
<keyword evidence="4" id="KW-1185">Reference proteome</keyword>
<dbReference type="InterPro" id="IPR036779">
    <property type="entry name" value="LysM_dom_sf"/>
</dbReference>
<dbReference type="CDD" id="cd00118">
    <property type="entry name" value="LysM"/>
    <property type="match status" value="1"/>
</dbReference>
<dbReference type="SUPFAM" id="SSF54106">
    <property type="entry name" value="LysM domain"/>
    <property type="match status" value="1"/>
</dbReference>
<evidence type="ECO:0000313" key="3">
    <source>
        <dbReference type="EMBL" id="MDT7844931.1"/>
    </source>
</evidence>
<accession>A0ABU3M1N6</accession>
<dbReference type="Proteomes" id="UP001257948">
    <property type="component" value="Unassembled WGS sequence"/>
</dbReference>
<feature type="domain" description="LysM" evidence="2">
    <location>
        <begin position="170"/>
        <end position="217"/>
    </location>
</feature>
<evidence type="ECO:0000313" key="4">
    <source>
        <dbReference type="Proteomes" id="UP001257948"/>
    </source>
</evidence>
<feature type="region of interest" description="Disordered" evidence="1">
    <location>
        <begin position="46"/>
        <end position="67"/>
    </location>
</feature>
<evidence type="ECO:0000256" key="1">
    <source>
        <dbReference type="SAM" id="MobiDB-lite"/>
    </source>
</evidence>
<organism evidence="3 4">
    <name type="scientific">Streptomyces justiciae</name>
    <dbReference type="NCBI Taxonomy" id="2780140"/>
    <lineage>
        <taxon>Bacteria</taxon>
        <taxon>Bacillati</taxon>
        <taxon>Actinomycetota</taxon>
        <taxon>Actinomycetes</taxon>
        <taxon>Kitasatosporales</taxon>
        <taxon>Streptomycetaceae</taxon>
        <taxon>Streptomyces</taxon>
    </lineage>
</organism>
<dbReference type="RefSeq" id="WP_314204840.1">
    <property type="nucleotide sequence ID" value="NZ_JAVTLL010000022.1"/>
</dbReference>
<comment type="caution">
    <text evidence="3">The sequence shown here is derived from an EMBL/GenBank/DDBJ whole genome shotgun (WGS) entry which is preliminary data.</text>
</comment>
<name>A0ABU3M1N6_9ACTN</name>
<sequence>MILDTALLTKLTLEPYRDQEFQEPAGTPWRAMLNPTELTFSRKNTYQATPSAGSSAPQQSFGGGEPDQVQIDLLLDGTGVIESDESVGERLDALLALTEFQSDTHQPYYVHAYWGRFDFRGVLTQVDVTYKLFDRAGEPLRAAAKLTLKEVVAPQEAAAQERRESPDLYQTWEVREGERLDTIAYRVYGDPAFWQPLAEVNRLVNPAGLVPGQVLLLPPKAADR</sequence>
<dbReference type="Gene3D" id="3.10.350.10">
    <property type="entry name" value="LysM domain"/>
    <property type="match status" value="1"/>
</dbReference>
<dbReference type="InterPro" id="IPR045361">
    <property type="entry name" value="CIS_tube_prot_N"/>
</dbReference>
<protein>
    <recommendedName>
        <fullName evidence="2">LysM domain-containing protein</fullName>
    </recommendedName>
</protein>
<feature type="compositionally biased region" description="Polar residues" evidence="1">
    <location>
        <begin position="46"/>
        <end position="60"/>
    </location>
</feature>
<evidence type="ECO:0000259" key="2">
    <source>
        <dbReference type="PROSITE" id="PS51782"/>
    </source>
</evidence>
<dbReference type="EMBL" id="JAVTLL010000022">
    <property type="protein sequence ID" value="MDT7844931.1"/>
    <property type="molecule type" value="Genomic_DNA"/>
</dbReference>
<dbReference type="InterPro" id="IPR018392">
    <property type="entry name" value="LysM"/>
</dbReference>
<gene>
    <name evidence="3" type="ORF">RQC66_29855</name>
</gene>
<proteinExistence type="predicted"/>
<dbReference type="PROSITE" id="PS51782">
    <property type="entry name" value="LYSM"/>
    <property type="match status" value="1"/>
</dbReference>